<organism evidence="2 3">
    <name type="scientific">Loxostege sticticalis</name>
    <name type="common">Beet webworm moth</name>
    <dbReference type="NCBI Taxonomy" id="481309"/>
    <lineage>
        <taxon>Eukaryota</taxon>
        <taxon>Metazoa</taxon>
        <taxon>Ecdysozoa</taxon>
        <taxon>Arthropoda</taxon>
        <taxon>Hexapoda</taxon>
        <taxon>Insecta</taxon>
        <taxon>Pterygota</taxon>
        <taxon>Neoptera</taxon>
        <taxon>Endopterygota</taxon>
        <taxon>Lepidoptera</taxon>
        <taxon>Glossata</taxon>
        <taxon>Ditrysia</taxon>
        <taxon>Pyraloidea</taxon>
        <taxon>Crambidae</taxon>
        <taxon>Pyraustinae</taxon>
        <taxon>Loxostege</taxon>
    </lineage>
</organism>
<dbReference type="Proteomes" id="UP001549920">
    <property type="component" value="Unassembled WGS sequence"/>
</dbReference>
<dbReference type="PANTHER" id="PTHR21274">
    <property type="entry name" value="MECKELIN"/>
    <property type="match status" value="1"/>
</dbReference>
<accession>A0ABR3HGU1</accession>
<comment type="caution">
    <text evidence="2">The sequence shown here is derived from an EMBL/GenBank/DDBJ whole genome shotgun (WGS) entry which is preliminary data.</text>
</comment>
<evidence type="ECO:0000313" key="3">
    <source>
        <dbReference type="Proteomes" id="UP001549920"/>
    </source>
</evidence>
<keyword evidence="1" id="KW-0732">Signal</keyword>
<evidence type="ECO:0000256" key="1">
    <source>
        <dbReference type="SAM" id="SignalP"/>
    </source>
</evidence>
<feature type="signal peptide" evidence="1">
    <location>
        <begin position="1"/>
        <end position="16"/>
    </location>
</feature>
<name>A0ABR3HGU1_LOXSC</name>
<protein>
    <recommendedName>
        <fullName evidence="4">Meckelin</fullName>
    </recommendedName>
</protein>
<sequence>MLAVFGYLFIIFEVRSFELPACNRSEYLEPSLMSCQACPTNVSMVASIDGFSCTCEEHSVPAGISRCRPCNATEVISVDGSTCVPRKCQNNSGRVVCRKCPNDYISVTQNFDGSATKEVLCVKCARGFKAQNNLCVRCEGCACARGDTAVGGACVPKRFLSDRPKQDDSRIHPAALQDVVKHEYRCINGDVLACRLLAGECVRNFYLAELAGPCRLWIQPKITAPKGLPKLLIDPTSNDFKPGEFIIRKGKNSLLLVVAVYTSDGGFKVIESPNERLYQCSLPLYIQIGTDFMLDCDMNITKWSQIDQNSTFAPYLNMDGVLKPLPVAVRTPSDQYIQRGSWSSTYFRRYFLVHNFLLTSSNATGTVYLREMLVRLRIERDKHQSGSLRLFVSVEVRYASKSPLAQSVTTTLSVQHEMPSAGIFRGLEIWGGVLGTLLSLYAIVQWRGEMRRGGLHFSFVPLMAGSVSDALYFAAWFSTLHALAAEAGTLGMTLPLSKAEERVIRAFVYSAVSLKALKIAWVNWKQCRCDIFFLDWSEYNTPLKDGNIQTNDGSWRLATLAREWSRLQTKRRAPPGYTITLALLSLQIMSPWQGYLPQSKGYRWAVASIAWISSYVLLLGVRWALNRVAGAPYAVLPRVCRATDLSLLVFQEEYYAHYVHGRNEDTKDLRLMAGPLAMCRVVMAPQLRIVYQQLSTPGIDDLGNIDARRVVLTRLLAAFFERALDGLNWVASERTVAERLLDVEDNAERLLDVELSEREAGTTRMLHVRTVAERLLDVEVSEREAGTTSVLLYDPEDTAPSCMGVTWWGEEWSLGTFDTMLFGCIMLATDDPLLAAFVTIVVWQIIKQIRQWFGNRNQRIKTNVDETLYNK</sequence>
<evidence type="ECO:0008006" key="4">
    <source>
        <dbReference type="Google" id="ProtNLM"/>
    </source>
</evidence>
<dbReference type="PANTHER" id="PTHR21274:SF0">
    <property type="entry name" value="MECKELIN"/>
    <property type="match status" value="1"/>
</dbReference>
<feature type="chain" id="PRO_5047484964" description="Meckelin" evidence="1">
    <location>
        <begin position="17"/>
        <end position="871"/>
    </location>
</feature>
<reference evidence="2 3" key="1">
    <citation type="submission" date="2024-06" db="EMBL/GenBank/DDBJ databases">
        <title>A chromosome-level genome assembly of beet webworm, Loxostege sticticalis.</title>
        <authorList>
            <person name="Zhang Y."/>
        </authorList>
    </citation>
    <scope>NUCLEOTIDE SEQUENCE [LARGE SCALE GENOMIC DNA]</scope>
    <source>
        <strain evidence="2">AQ026</strain>
        <tissue evidence="2">Whole body</tissue>
    </source>
</reference>
<proteinExistence type="predicted"/>
<dbReference type="EMBL" id="JBEUOH010000019">
    <property type="protein sequence ID" value="KAL0869632.1"/>
    <property type="molecule type" value="Genomic_DNA"/>
</dbReference>
<dbReference type="Pfam" id="PF09773">
    <property type="entry name" value="Meckelin"/>
    <property type="match status" value="2"/>
</dbReference>
<gene>
    <name evidence="2" type="ORF">ABMA27_005884</name>
</gene>
<keyword evidence="3" id="KW-1185">Reference proteome</keyword>
<dbReference type="InterPro" id="IPR019170">
    <property type="entry name" value="Meckelin"/>
</dbReference>
<evidence type="ECO:0000313" key="2">
    <source>
        <dbReference type="EMBL" id="KAL0869632.1"/>
    </source>
</evidence>